<protein>
    <submittedName>
        <fullName evidence="2">Antirepressor protein</fullName>
    </submittedName>
</protein>
<dbReference type="RefSeq" id="WP_232829573.1">
    <property type="nucleotide sequence ID" value="NZ_QPCR01000026.1"/>
</dbReference>
<proteinExistence type="predicted"/>
<dbReference type="AlphaFoldDB" id="A0A3M6GD16"/>
<sequence>MNPQIMPVSFHGDTLVIVAQGNEPFVAMKSVVESMGLAWQVQHRKLTDRFEATVMEIITVAEDGKPRPMTCLPLPKLPAWLYSISPNKVKPELRDKIIRYQEECDDALWAYWTKGIASRVGANNVHQKIAMSRHRVTLLKELHKSRDNTLRAALHEQLAMVSQQLGLSVPALETIGKGTPDTPEIAKVFWSALEQLDSLGARYNHSGTMSGTIALNYPQLEKLFKQHRIAIHITQELRHALKLSQHPRFIEYKVKQSWIEDKSVRCWIFEGPIR</sequence>
<name>A0A3M6GD16_PSEAJ</name>
<evidence type="ECO:0000313" key="2">
    <source>
        <dbReference type="EMBL" id="RMV90793.1"/>
    </source>
</evidence>
<comment type="caution">
    <text evidence="2">The sequence shown here is derived from an EMBL/GenBank/DDBJ whole genome shotgun (WGS) entry which is preliminary data.</text>
</comment>
<accession>A0A3M6GD16</accession>
<organism evidence="2 3">
    <name type="scientific">Pseudomonas amygdali pv. tabaci</name>
    <name type="common">Pseudomonas syringae pv. tabaci</name>
    <dbReference type="NCBI Taxonomy" id="322"/>
    <lineage>
        <taxon>Bacteria</taxon>
        <taxon>Pseudomonadati</taxon>
        <taxon>Pseudomonadota</taxon>
        <taxon>Gammaproteobacteria</taxon>
        <taxon>Pseudomonadales</taxon>
        <taxon>Pseudomonadaceae</taxon>
        <taxon>Pseudomonas</taxon>
        <taxon>Pseudomonas amygdali</taxon>
    </lineage>
</organism>
<gene>
    <name evidence="2" type="ORF">ALP03_03265</name>
</gene>
<feature type="domain" description="Antirepressor protein ant N-terminal" evidence="1">
    <location>
        <begin position="8"/>
        <end position="117"/>
    </location>
</feature>
<reference evidence="2 3" key="1">
    <citation type="submission" date="2018-08" db="EMBL/GenBank/DDBJ databases">
        <title>Recombination of ecologically and evolutionarily significant loci maintains genetic cohesion in the Pseudomonas syringae species complex.</title>
        <authorList>
            <person name="Dillon M."/>
            <person name="Thakur S."/>
            <person name="Almeida R.N.D."/>
            <person name="Weir B.S."/>
            <person name="Guttman D.S."/>
        </authorList>
    </citation>
    <scope>NUCLEOTIDE SEQUENCE [LARGE SCALE GENOMIC DNA]</scope>
    <source>
        <strain evidence="2 3">ICMP 4525</strain>
    </source>
</reference>
<dbReference type="Proteomes" id="UP000271531">
    <property type="component" value="Unassembled WGS sequence"/>
</dbReference>
<dbReference type="PRINTS" id="PR01994">
    <property type="entry name" value="ANTIREPRESSR"/>
</dbReference>
<evidence type="ECO:0000259" key="1">
    <source>
        <dbReference type="Pfam" id="PF10547"/>
    </source>
</evidence>
<dbReference type="InterPro" id="IPR018875">
    <property type="entry name" value="Antirepressor_Ant_N"/>
</dbReference>
<dbReference type="EMBL" id="RBVA01000780">
    <property type="protein sequence ID" value="RMV90793.1"/>
    <property type="molecule type" value="Genomic_DNA"/>
</dbReference>
<dbReference type="Pfam" id="PF10547">
    <property type="entry name" value="P22_AR_N"/>
    <property type="match status" value="1"/>
</dbReference>
<evidence type="ECO:0000313" key="3">
    <source>
        <dbReference type="Proteomes" id="UP000271531"/>
    </source>
</evidence>